<dbReference type="Proteomes" id="UP000287502">
    <property type="component" value="Chromosome"/>
</dbReference>
<evidence type="ECO:0000256" key="4">
    <source>
        <dbReference type="ARBA" id="ARBA00022478"/>
    </source>
</evidence>
<evidence type="ECO:0000256" key="8">
    <source>
        <dbReference type="ARBA" id="ARBA00029924"/>
    </source>
</evidence>
<dbReference type="InterPro" id="IPR006110">
    <property type="entry name" value="Pol_omega/Rpo6/RPB6"/>
</dbReference>
<evidence type="ECO:0000313" key="11">
    <source>
        <dbReference type="EMBL" id="QAR33195.1"/>
    </source>
</evidence>
<dbReference type="GO" id="GO:0003677">
    <property type="term" value="F:DNA binding"/>
    <property type="evidence" value="ECO:0007669"/>
    <property type="project" value="InterPro"/>
</dbReference>
<keyword evidence="7" id="KW-0804">Transcription</keyword>
<gene>
    <name evidence="11" type="primary">rpoZ</name>
    <name evidence="11" type="ORF">EP073_07200</name>
</gene>
<accession>A0A3R5UUU8</accession>
<proteinExistence type="inferred from homology"/>
<sequence length="70" mass="8189">MPMLDIEKRIKDDKMKSRFKLVRLAGIRAKQLNRMKDGDIPAKLERYHKVTTNALDEIIEKAIDFEETDG</sequence>
<dbReference type="Pfam" id="PF01192">
    <property type="entry name" value="RNA_pol_Rpb6"/>
    <property type="match status" value="1"/>
</dbReference>
<dbReference type="GO" id="GO:0006351">
    <property type="term" value="P:DNA-templated transcription"/>
    <property type="evidence" value="ECO:0007669"/>
    <property type="project" value="InterPro"/>
</dbReference>
<dbReference type="KEGG" id="gtl:EP073_07200"/>
<keyword evidence="6 11" id="KW-0548">Nucleotidyltransferase</keyword>
<keyword evidence="4 11" id="KW-0240">DNA-directed RNA polymerase</keyword>
<dbReference type="OrthoDB" id="9810500at2"/>
<name>A0A3R5UUU8_9BACT</name>
<evidence type="ECO:0000256" key="10">
    <source>
        <dbReference type="ARBA" id="ARBA00048552"/>
    </source>
</evidence>
<evidence type="ECO:0000256" key="6">
    <source>
        <dbReference type="ARBA" id="ARBA00022695"/>
    </source>
</evidence>
<evidence type="ECO:0000256" key="3">
    <source>
        <dbReference type="ARBA" id="ARBA00013725"/>
    </source>
</evidence>
<dbReference type="AlphaFoldDB" id="A0A3R5UUU8"/>
<dbReference type="SMART" id="SM01409">
    <property type="entry name" value="RNA_pol_Rpb6"/>
    <property type="match status" value="1"/>
</dbReference>
<evidence type="ECO:0000256" key="2">
    <source>
        <dbReference type="ARBA" id="ARBA00012418"/>
    </source>
</evidence>
<dbReference type="Gene3D" id="3.90.940.10">
    <property type="match status" value="1"/>
</dbReference>
<dbReference type="InterPro" id="IPR003716">
    <property type="entry name" value="DNA-dir_RNA_pol_omega"/>
</dbReference>
<dbReference type="EMBL" id="CP035108">
    <property type="protein sequence ID" value="QAR33195.1"/>
    <property type="molecule type" value="Genomic_DNA"/>
</dbReference>
<dbReference type="NCBIfam" id="TIGR00690">
    <property type="entry name" value="rpoZ"/>
    <property type="match status" value="1"/>
</dbReference>
<evidence type="ECO:0000256" key="9">
    <source>
        <dbReference type="ARBA" id="ARBA00030998"/>
    </source>
</evidence>
<reference evidence="11 12" key="1">
    <citation type="submission" date="2019-01" db="EMBL/GenBank/DDBJ databases">
        <title>Geovibrio thiophilus DSM 11263, complete genome.</title>
        <authorList>
            <person name="Spring S."/>
            <person name="Bunk B."/>
            <person name="Sproer C."/>
        </authorList>
    </citation>
    <scope>NUCLEOTIDE SEQUENCE [LARGE SCALE GENOMIC DNA]</scope>
    <source>
        <strain evidence="11 12">DSM 11263</strain>
    </source>
</reference>
<evidence type="ECO:0000256" key="5">
    <source>
        <dbReference type="ARBA" id="ARBA00022679"/>
    </source>
</evidence>
<evidence type="ECO:0000256" key="7">
    <source>
        <dbReference type="ARBA" id="ARBA00023163"/>
    </source>
</evidence>
<dbReference type="EC" id="2.7.7.6" evidence="2"/>
<dbReference type="GO" id="GO:0000428">
    <property type="term" value="C:DNA-directed RNA polymerase complex"/>
    <property type="evidence" value="ECO:0007669"/>
    <property type="project" value="UniProtKB-KW"/>
</dbReference>
<dbReference type="SUPFAM" id="SSF63562">
    <property type="entry name" value="RPB6/omega subunit-like"/>
    <property type="match status" value="1"/>
</dbReference>
<evidence type="ECO:0000256" key="1">
    <source>
        <dbReference type="ARBA" id="ARBA00006711"/>
    </source>
</evidence>
<comment type="catalytic activity">
    <reaction evidence="10">
        <text>RNA(n) + a ribonucleoside 5'-triphosphate = RNA(n+1) + diphosphate</text>
        <dbReference type="Rhea" id="RHEA:21248"/>
        <dbReference type="Rhea" id="RHEA-COMP:14527"/>
        <dbReference type="Rhea" id="RHEA-COMP:17342"/>
        <dbReference type="ChEBI" id="CHEBI:33019"/>
        <dbReference type="ChEBI" id="CHEBI:61557"/>
        <dbReference type="ChEBI" id="CHEBI:140395"/>
        <dbReference type="EC" id="2.7.7.6"/>
    </reaction>
</comment>
<dbReference type="InterPro" id="IPR036161">
    <property type="entry name" value="RPB6/omega-like_sf"/>
</dbReference>
<dbReference type="GO" id="GO:0003899">
    <property type="term" value="F:DNA-directed RNA polymerase activity"/>
    <property type="evidence" value="ECO:0007669"/>
    <property type="project" value="UniProtKB-EC"/>
</dbReference>
<evidence type="ECO:0000313" key="12">
    <source>
        <dbReference type="Proteomes" id="UP000287502"/>
    </source>
</evidence>
<keyword evidence="12" id="KW-1185">Reference proteome</keyword>
<keyword evidence="5 11" id="KW-0808">Transferase</keyword>
<organism evidence="11 12">
    <name type="scientific">Geovibrio thiophilus</name>
    <dbReference type="NCBI Taxonomy" id="139438"/>
    <lineage>
        <taxon>Bacteria</taxon>
        <taxon>Pseudomonadati</taxon>
        <taxon>Deferribacterota</taxon>
        <taxon>Deferribacteres</taxon>
        <taxon>Deferribacterales</taxon>
        <taxon>Geovibrionaceae</taxon>
        <taxon>Geovibrio</taxon>
    </lineage>
</organism>
<dbReference type="RefSeq" id="WP_128466481.1">
    <property type="nucleotide sequence ID" value="NZ_CP035108.1"/>
</dbReference>
<protein>
    <recommendedName>
        <fullName evidence="3">DNA-directed RNA polymerase subunit omega</fullName>
        <ecNumber evidence="2">2.7.7.6</ecNumber>
    </recommendedName>
    <alternativeName>
        <fullName evidence="9">RNA polymerase omega subunit</fullName>
    </alternativeName>
    <alternativeName>
        <fullName evidence="8">Transcriptase subunit omega</fullName>
    </alternativeName>
</protein>
<comment type="similarity">
    <text evidence="1">Belongs to the RNA polymerase subunit omega family.</text>
</comment>